<evidence type="ECO:0000256" key="5">
    <source>
        <dbReference type="ARBA" id="ARBA00023163"/>
    </source>
</evidence>
<evidence type="ECO:0000256" key="2">
    <source>
        <dbReference type="ARBA" id="ARBA00023012"/>
    </source>
</evidence>
<keyword evidence="5" id="KW-0804">Transcription</keyword>
<dbReference type="Pfam" id="PF13424">
    <property type="entry name" value="TPR_12"/>
    <property type="match status" value="2"/>
</dbReference>
<feature type="domain" description="Bacterial transcriptional activator" evidence="8">
    <location>
        <begin position="116"/>
        <end position="260"/>
    </location>
</feature>
<dbReference type="CDD" id="cd15831">
    <property type="entry name" value="BTAD"/>
    <property type="match status" value="1"/>
</dbReference>
<evidence type="ECO:0000313" key="9">
    <source>
        <dbReference type="EMBL" id="MFE9228133.1"/>
    </source>
</evidence>
<dbReference type="PANTHER" id="PTHR35807:SF1">
    <property type="entry name" value="TRANSCRIPTIONAL REGULATOR REDD"/>
    <property type="match status" value="1"/>
</dbReference>
<sequence length="1027" mass="110982">MASTVLTASGASAADSELSAVGFDILGSLEGRYGGSRLRLGGPTQERVLVTLLLEAGRMVPVSRLVDAAWDDEPPQTAVHQVRKAVAALRGRIPGGAELIVTDGVGYRAVLDDERLDLHRFTRHSRLGREAAAAGRTTEAVTELRAALDLWRGPVLGGAGGPVVSAVSAALEERRTAVAEQYHELCLELGEAAELVGPLRELVAEHPLRETPRGHLMLALYRSGRQAEALEEYGRIRDLLVEELGIDPGPGLTRLHEAILRDDPEVAGPARPEEGGGRAGPSSARDGVPAGPEQSPRTLPYDLPDFTGRDGELRRIVTAGRAGARILGIDGMGGSGKTALAVHAAHRLAEDYPDGQLFVDLRGFSHGEKPQGTDAVIDSLLRSLGVPDDRMPDGPEPRLTLWRDISARRRLLLLLDNAVDAAQVRPLLPASGDCLVLVTSRLRLLDLDGAEGLSLERLSHDDSTALLARVLGADRTAAEPDATDRLVRLCGGLPLALRITAARLRGRPRWTVRYLVDRLADETRRLREFSVGERGVEATLRLSYLAMEEGRRAGFRLLAEHPGGTLDVHSAAALLGSDLQRAEDTLEHLLDAHLLEQPEMGRYGVHDLVSAYATTLRGDGDDADGREAVRRLVPYYVTASGAACDLLFPGRTRYDGDGGDTGRRPCRLPDMTTREQALGWFGREHEALHAVLERAGTHGLHRDVAVLARNHLRYLNLRGHHEESGAIGRLAVTSARQLGDPLLLRRSLADLAIAHWWLGSFPEGVVAAEEALRLAPDVVHRPTQALCLDVLGLLLSALGDFERARACLEQSIALHREIGVARGEAEALSHLSSVLAWTGRYADAARHAARATELNRRLGDRRNEITSLTSLALSHLGLGEDGRARTCLARALDLCDESLQPGDVAFARAHWARLCQRLGQHRTAAEYADHAMELVSARGVPLRQAAVANVVGPVHLSRGEPARAMELHRHAHRVASTLGHRIETARALHGMSQAAQALGNTPEAHARRRAARELYEMLGVPEAGRHL</sequence>
<dbReference type="InterPro" id="IPR036388">
    <property type="entry name" value="WH-like_DNA-bd_sf"/>
</dbReference>
<evidence type="ECO:0000313" key="10">
    <source>
        <dbReference type="Proteomes" id="UP001601288"/>
    </source>
</evidence>
<dbReference type="InterPro" id="IPR051677">
    <property type="entry name" value="AfsR-DnrI-RedD_regulator"/>
</dbReference>
<evidence type="ECO:0000259" key="7">
    <source>
        <dbReference type="SMART" id="SM00862"/>
    </source>
</evidence>
<feature type="region of interest" description="Disordered" evidence="6">
    <location>
        <begin position="263"/>
        <end position="307"/>
    </location>
</feature>
<keyword evidence="2" id="KW-0902">Two-component regulatory system</keyword>
<comment type="caution">
    <text evidence="9">The sequence shown here is derived from an EMBL/GenBank/DDBJ whole genome shotgun (WGS) entry which is preliminary data.</text>
</comment>
<dbReference type="Proteomes" id="UP001601288">
    <property type="component" value="Unassembled WGS sequence"/>
</dbReference>
<dbReference type="SUPFAM" id="SSF48452">
    <property type="entry name" value="TPR-like"/>
    <property type="match status" value="4"/>
</dbReference>
<dbReference type="SUPFAM" id="SSF52540">
    <property type="entry name" value="P-loop containing nucleoside triphosphate hydrolases"/>
    <property type="match status" value="1"/>
</dbReference>
<dbReference type="Pfam" id="PF03704">
    <property type="entry name" value="BTAD"/>
    <property type="match status" value="1"/>
</dbReference>
<evidence type="ECO:0000256" key="4">
    <source>
        <dbReference type="ARBA" id="ARBA00023125"/>
    </source>
</evidence>
<keyword evidence="3" id="KW-0805">Transcription regulation</keyword>
<evidence type="ECO:0000256" key="6">
    <source>
        <dbReference type="SAM" id="MobiDB-lite"/>
    </source>
</evidence>
<comment type="similarity">
    <text evidence="1">Belongs to the AfsR/DnrI/RedD regulatory family.</text>
</comment>
<evidence type="ECO:0000259" key="8">
    <source>
        <dbReference type="SMART" id="SM01043"/>
    </source>
</evidence>
<keyword evidence="4" id="KW-0238">DNA-binding</keyword>
<dbReference type="Gene3D" id="3.40.50.300">
    <property type="entry name" value="P-loop containing nucleotide triphosphate hydrolases"/>
    <property type="match status" value="1"/>
</dbReference>
<accession>A0ABW6LJ63</accession>
<reference evidence="9 10" key="1">
    <citation type="submission" date="2024-10" db="EMBL/GenBank/DDBJ databases">
        <title>The Natural Products Discovery Center: Release of the First 8490 Sequenced Strains for Exploring Actinobacteria Biosynthetic Diversity.</title>
        <authorList>
            <person name="Kalkreuter E."/>
            <person name="Kautsar S.A."/>
            <person name="Yang D."/>
            <person name="Bader C.D."/>
            <person name="Teijaro C.N."/>
            <person name="Fluegel L."/>
            <person name="Davis C.M."/>
            <person name="Simpson J.R."/>
            <person name="Lauterbach L."/>
            <person name="Steele A.D."/>
            <person name="Gui C."/>
            <person name="Meng S."/>
            <person name="Li G."/>
            <person name="Viehrig K."/>
            <person name="Ye F."/>
            <person name="Su P."/>
            <person name="Kiefer A.F."/>
            <person name="Nichols A."/>
            <person name="Cepeda A.J."/>
            <person name="Yan W."/>
            <person name="Fan B."/>
            <person name="Jiang Y."/>
            <person name="Adhikari A."/>
            <person name="Zheng C.-J."/>
            <person name="Schuster L."/>
            <person name="Cowan T.M."/>
            <person name="Smanski M.J."/>
            <person name="Chevrette M.G."/>
            <person name="De Carvalho L.P.S."/>
            <person name="Shen B."/>
        </authorList>
    </citation>
    <scope>NUCLEOTIDE SEQUENCE [LARGE SCALE GENOMIC DNA]</scope>
    <source>
        <strain evidence="9 10">NPDC007066</strain>
    </source>
</reference>
<dbReference type="PRINTS" id="PR00364">
    <property type="entry name" value="DISEASERSIST"/>
</dbReference>
<dbReference type="RefSeq" id="WP_358291721.1">
    <property type="nucleotide sequence ID" value="NZ_JBEYGJ010000053.1"/>
</dbReference>
<gene>
    <name evidence="9" type="ORF">ACFYM3_26570</name>
</gene>
<keyword evidence="10" id="KW-1185">Reference proteome</keyword>
<dbReference type="SUPFAM" id="SSF46894">
    <property type="entry name" value="C-terminal effector domain of the bipartite response regulators"/>
    <property type="match status" value="1"/>
</dbReference>
<proteinExistence type="inferred from homology"/>
<dbReference type="Gene3D" id="1.25.40.10">
    <property type="entry name" value="Tetratricopeptide repeat domain"/>
    <property type="match status" value="3"/>
</dbReference>
<evidence type="ECO:0000256" key="3">
    <source>
        <dbReference type="ARBA" id="ARBA00023015"/>
    </source>
</evidence>
<dbReference type="InterPro" id="IPR005158">
    <property type="entry name" value="BTAD"/>
</dbReference>
<dbReference type="InterPro" id="IPR027417">
    <property type="entry name" value="P-loop_NTPase"/>
</dbReference>
<organism evidence="9 10">
    <name type="scientific">Streptomyces massasporeus</name>
    <dbReference type="NCBI Taxonomy" id="67324"/>
    <lineage>
        <taxon>Bacteria</taxon>
        <taxon>Bacillati</taxon>
        <taxon>Actinomycetota</taxon>
        <taxon>Actinomycetes</taxon>
        <taxon>Kitasatosporales</taxon>
        <taxon>Streptomycetaceae</taxon>
        <taxon>Streptomyces</taxon>
    </lineage>
</organism>
<dbReference type="PANTHER" id="PTHR35807">
    <property type="entry name" value="TRANSCRIPTIONAL REGULATOR REDD-RELATED"/>
    <property type="match status" value="1"/>
</dbReference>
<dbReference type="InterPro" id="IPR019734">
    <property type="entry name" value="TPR_rpt"/>
</dbReference>
<dbReference type="SMART" id="SM00028">
    <property type="entry name" value="TPR"/>
    <property type="match status" value="6"/>
</dbReference>
<dbReference type="SMART" id="SM00862">
    <property type="entry name" value="Trans_reg_C"/>
    <property type="match status" value="1"/>
</dbReference>
<dbReference type="Gene3D" id="1.10.10.10">
    <property type="entry name" value="Winged helix-like DNA-binding domain superfamily/Winged helix DNA-binding domain"/>
    <property type="match status" value="1"/>
</dbReference>
<dbReference type="SMART" id="SM01043">
    <property type="entry name" value="BTAD"/>
    <property type="match status" value="1"/>
</dbReference>
<dbReference type="EMBL" id="JBIAFP010000017">
    <property type="protein sequence ID" value="MFE9228133.1"/>
    <property type="molecule type" value="Genomic_DNA"/>
</dbReference>
<dbReference type="InterPro" id="IPR011990">
    <property type="entry name" value="TPR-like_helical_dom_sf"/>
</dbReference>
<evidence type="ECO:0000256" key="1">
    <source>
        <dbReference type="ARBA" id="ARBA00005820"/>
    </source>
</evidence>
<feature type="domain" description="OmpR/PhoB-type" evidence="7">
    <location>
        <begin position="35"/>
        <end position="109"/>
    </location>
</feature>
<dbReference type="InterPro" id="IPR016032">
    <property type="entry name" value="Sig_transdc_resp-reg_C-effctor"/>
</dbReference>
<protein>
    <submittedName>
        <fullName evidence="9">BTAD domain-containing putative transcriptional regulator</fullName>
    </submittedName>
</protein>
<name>A0ABW6LJ63_9ACTN</name>
<dbReference type="InterPro" id="IPR001867">
    <property type="entry name" value="OmpR/PhoB-type_DNA-bd"/>
</dbReference>